<reference evidence="7" key="1">
    <citation type="submission" date="2021-08" db="EMBL/GenBank/DDBJ databases">
        <title>WGS assembly of Ceratopteris richardii.</title>
        <authorList>
            <person name="Marchant D.B."/>
            <person name="Chen G."/>
            <person name="Jenkins J."/>
            <person name="Shu S."/>
            <person name="Leebens-Mack J."/>
            <person name="Grimwood J."/>
            <person name="Schmutz J."/>
            <person name="Soltis P."/>
            <person name="Soltis D."/>
            <person name="Chen Z.-H."/>
        </authorList>
    </citation>
    <scope>NUCLEOTIDE SEQUENCE</scope>
    <source>
        <strain evidence="7">Whitten #5841</strain>
        <tissue evidence="7">Leaf</tissue>
    </source>
</reference>
<gene>
    <name evidence="7" type="ORF">KP509_21G003700</name>
</gene>
<dbReference type="OrthoDB" id="10253401at2759"/>
<dbReference type="PANTHER" id="PTHR10245">
    <property type="entry name" value="ENDOTHELIAL DIFFERENTIATION-RELATED FACTOR 1 MULTIPROTEIN BRIDGING FACTOR 1"/>
    <property type="match status" value="1"/>
</dbReference>
<dbReference type="Pfam" id="PF01381">
    <property type="entry name" value="HTH_3"/>
    <property type="match status" value="1"/>
</dbReference>
<comment type="caution">
    <text evidence="7">The sequence shown here is derived from an EMBL/GenBank/DDBJ whole genome shotgun (WGS) entry which is preliminary data.</text>
</comment>
<evidence type="ECO:0000256" key="1">
    <source>
        <dbReference type="ARBA" id="ARBA00009802"/>
    </source>
</evidence>
<sequence length="144" mass="15622">MPTRTVGPVNQDWDTVVLKKRAPKASDLRDSKAVAAALRSGATVEVVKKFDAAKNHTGAGPLKDPRKLDSETEPGSLGRVSSEVRQAIQKARLAKGLTQIQLAKATSERPQVVQEYESGKAVPSQQILAKMEKVLDVKLRGKLR</sequence>
<evidence type="ECO:0000256" key="2">
    <source>
        <dbReference type="ARBA" id="ARBA00023015"/>
    </source>
</evidence>
<comment type="similarity">
    <text evidence="1">Belongs to the MBF1 family.</text>
</comment>
<dbReference type="Pfam" id="PF08523">
    <property type="entry name" value="MBF1"/>
    <property type="match status" value="1"/>
</dbReference>
<dbReference type="GO" id="GO:0003713">
    <property type="term" value="F:transcription coactivator activity"/>
    <property type="evidence" value="ECO:0007669"/>
    <property type="project" value="UniProtKB-ARBA"/>
</dbReference>
<dbReference type="OMA" id="KAVPNQM"/>
<dbReference type="GO" id="GO:0005730">
    <property type="term" value="C:nucleolus"/>
    <property type="evidence" value="ECO:0007669"/>
    <property type="project" value="UniProtKB-ARBA"/>
</dbReference>
<feature type="domain" description="HTH cro/C1-type" evidence="6">
    <location>
        <begin position="88"/>
        <end position="142"/>
    </location>
</feature>
<dbReference type="GO" id="GO:0003677">
    <property type="term" value="F:DNA binding"/>
    <property type="evidence" value="ECO:0007669"/>
    <property type="project" value="UniProtKB-KW"/>
</dbReference>
<dbReference type="SUPFAM" id="SSF47413">
    <property type="entry name" value="lambda repressor-like DNA-binding domains"/>
    <property type="match status" value="1"/>
</dbReference>
<dbReference type="EMBL" id="CM035426">
    <property type="protein sequence ID" value="KAH7314456.1"/>
    <property type="molecule type" value="Genomic_DNA"/>
</dbReference>
<dbReference type="SMART" id="SM00530">
    <property type="entry name" value="HTH_XRE"/>
    <property type="match status" value="1"/>
</dbReference>
<evidence type="ECO:0000256" key="3">
    <source>
        <dbReference type="ARBA" id="ARBA00023125"/>
    </source>
</evidence>
<evidence type="ECO:0000259" key="6">
    <source>
        <dbReference type="PROSITE" id="PS50943"/>
    </source>
</evidence>
<dbReference type="InterPro" id="IPR010982">
    <property type="entry name" value="Lambda_DNA-bd_dom_sf"/>
</dbReference>
<dbReference type="InterPro" id="IPR013729">
    <property type="entry name" value="MBF1_N"/>
</dbReference>
<proteinExistence type="inferred from homology"/>
<dbReference type="Proteomes" id="UP000825935">
    <property type="component" value="Chromosome 21"/>
</dbReference>
<dbReference type="InterPro" id="IPR001387">
    <property type="entry name" value="Cro/C1-type_HTH"/>
</dbReference>
<name>A0A8T2S8Y4_CERRI</name>
<keyword evidence="8" id="KW-1185">Reference proteome</keyword>
<evidence type="ECO:0000313" key="7">
    <source>
        <dbReference type="EMBL" id="KAH7314456.1"/>
    </source>
</evidence>
<dbReference type="PROSITE" id="PS50943">
    <property type="entry name" value="HTH_CROC1"/>
    <property type="match status" value="1"/>
</dbReference>
<protein>
    <recommendedName>
        <fullName evidence="6">HTH cro/C1-type domain-containing protein</fullName>
    </recommendedName>
</protein>
<dbReference type="CDD" id="cd00093">
    <property type="entry name" value="HTH_XRE"/>
    <property type="match status" value="1"/>
</dbReference>
<dbReference type="PANTHER" id="PTHR10245:SF15">
    <property type="entry name" value="ENDOTHELIAL DIFFERENTIATION-RELATED FACTOR 1"/>
    <property type="match status" value="1"/>
</dbReference>
<dbReference type="FunFam" id="1.10.260.40:FF:000018">
    <property type="entry name" value="Multiprotein bridging factor 1"/>
    <property type="match status" value="1"/>
</dbReference>
<evidence type="ECO:0000256" key="4">
    <source>
        <dbReference type="ARBA" id="ARBA00023163"/>
    </source>
</evidence>
<organism evidence="7 8">
    <name type="scientific">Ceratopteris richardii</name>
    <name type="common">Triangle waterfern</name>
    <dbReference type="NCBI Taxonomy" id="49495"/>
    <lineage>
        <taxon>Eukaryota</taxon>
        <taxon>Viridiplantae</taxon>
        <taxon>Streptophyta</taxon>
        <taxon>Embryophyta</taxon>
        <taxon>Tracheophyta</taxon>
        <taxon>Polypodiopsida</taxon>
        <taxon>Polypodiidae</taxon>
        <taxon>Polypodiales</taxon>
        <taxon>Pteridineae</taxon>
        <taxon>Pteridaceae</taxon>
        <taxon>Parkerioideae</taxon>
        <taxon>Ceratopteris</taxon>
    </lineage>
</organism>
<dbReference type="Gene3D" id="1.10.260.40">
    <property type="entry name" value="lambda repressor-like DNA-binding domains"/>
    <property type="match status" value="1"/>
</dbReference>
<evidence type="ECO:0000256" key="5">
    <source>
        <dbReference type="SAM" id="MobiDB-lite"/>
    </source>
</evidence>
<evidence type="ECO:0000313" key="8">
    <source>
        <dbReference type="Proteomes" id="UP000825935"/>
    </source>
</evidence>
<dbReference type="AlphaFoldDB" id="A0A8T2S8Y4"/>
<accession>A0A8T2S8Y4</accession>
<keyword evidence="3" id="KW-0238">DNA-binding</keyword>
<keyword evidence="2" id="KW-0805">Transcription regulation</keyword>
<feature type="region of interest" description="Disordered" evidence="5">
    <location>
        <begin position="53"/>
        <end position="82"/>
    </location>
</feature>
<keyword evidence="4" id="KW-0804">Transcription</keyword>